<dbReference type="AlphaFoldDB" id="A0ABD0KCS5"/>
<dbReference type="EMBL" id="JACVVK020000357">
    <property type="protein sequence ID" value="KAK7477146.1"/>
    <property type="molecule type" value="Genomic_DNA"/>
</dbReference>
<name>A0ABD0KCS5_9CAEN</name>
<accession>A0ABD0KCS5</accession>
<comment type="caution">
    <text evidence="2">The sequence shown here is derived from an EMBL/GenBank/DDBJ whole genome shotgun (WGS) entry which is preliminary data.</text>
</comment>
<proteinExistence type="predicted"/>
<organism evidence="2 3">
    <name type="scientific">Batillaria attramentaria</name>
    <dbReference type="NCBI Taxonomy" id="370345"/>
    <lineage>
        <taxon>Eukaryota</taxon>
        <taxon>Metazoa</taxon>
        <taxon>Spiralia</taxon>
        <taxon>Lophotrochozoa</taxon>
        <taxon>Mollusca</taxon>
        <taxon>Gastropoda</taxon>
        <taxon>Caenogastropoda</taxon>
        <taxon>Sorbeoconcha</taxon>
        <taxon>Cerithioidea</taxon>
        <taxon>Batillariidae</taxon>
        <taxon>Batillaria</taxon>
    </lineage>
</organism>
<reference evidence="2" key="1">
    <citation type="submission" date="2020-09" db="EMBL/GenBank/DDBJ databases">
        <authorList>
            <person name="Won Y."/>
        </authorList>
    </citation>
    <scope>NUCLEOTIDE SEQUENCE</scope>
    <source>
        <strain evidence="2">Wonlab-2016</strain>
        <tissue evidence="2">Foot muscle</tissue>
    </source>
</reference>
<protein>
    <submittedName>
        <fullName evidence="2">Uncharacterized protein</fullName>
    </submittedName>
</protein>
<dbReference type="EMBL" id="JACVVK020000203">
    <property type="protein sequence ID" value="KAK7484872.1"/>
    <property type="molecule type" value="Genomic_DNA"/>
</dbReference>
<evidence type="ECO:0000313" key="2">
    <source>
        <dbReference type="EMBL" id="KAK7484872.1"/>
    </source>
</evidence>
<reference evidence="2" key="3">
    <citation type="submission" date="2023-01" db="EMBL/GenBank/DDBJ databases">
        <authorList>
            <person name="Patra A."/>
        </authorList>
    </citation>
    <scope>NUCLEOTIDE SEQUENCE</scope>
    <source>
        <strain evidence="2">Wonlab-2016</strain>
        <tissue evidence="2">Foot muscle</tissue>
    </source>
</reference>
<sequence length="135" mass="15216">MTRDLLLPSASIFARAVACASSVCRHTRVCVTYWRAFRGHLSVLTDRAETEIDFLRTPITAPLGKLHTRHGPIERAGGLWFPLWTEREPGAVSVEAIWLLPALAPRGLQVWNSRKMVRAARAAVKFTQWTNSTRH</sequence>
<gene>
    <name evidence="2" type="ORF">BaRGS_00023915</name>
    <name evidence="1" type="ORF">BaRGS_00031632</name>
</gene>
<keyword evidence="3" id="KW-1185">Reference proteome</keyword>
<dbReference type="Proteomes" id="UP001519460">
    <property type="component" value="Unassembled WGS sequence"/>
</dbReference>
<evidence type="ECO:0000313" key="3">
    <source>
        <dbReference type="Proteomes" id="UP001519460"/>
    </source>
</evidence>
<reference evidence="2 3" key="2">
    <citation type="journal article" date="2023" name="Sci. Data">
        <title>Genome assembly of the Korean intertidal mud-creeper Batillaria attramentaria.</title>
        <authorList>
            <person name="Patra A.K."/>
            <person name="Ho P.T."/>
            <person name="Jun S."/>
            <person name="Lee S.J."/>
            <person name="Kim Y."/>
            <person name="Won Y.J."/>
        </authorList>
    </citation>
    <scope>NUCLEOTIDE SEQUENCE [LARGE SCALE GENOMIC DNA]</scope>
    <source>
        <strain evidence="2">Wonlab-2016</strain>
    </source>
</reference>
<evidence type="ECO:0000313" key="1">
    <source>
        <dbReference type="EMBL" id="KAK7477146.1"/>
    </source>
</evidence>